<dbReference type="PANTHER" id="PTHR30146">
    <property type="entry name" value="LACI-RELATED TRANSCRIPTIONAL REPRESSOR"/>
    <property type="match status" value="1"/>
</dbReference>
<dbReference type="Proteomes" id="UP000215694">
    <property type="component" value="Unassembled WGS sequence"/>
</dbReference>
<evidence type="ECO:0000313" key="6">
    <source>
        <dbReference type="Proteomes" id="UP000215694"/>
    </source>
</evidence>
<keyword evidence="2" id="KW-0238">DNA-binding</keyword>
<keyword evidence="3" id="KW-0804">Transcription</keyword>
<dbReference type="CDD" id="cd01392">
    <property type="entry name" value="HTH_LacI"/>
    <property type="match status" value="1"/>
</dbReference>
<evidence type="ECO:0000313" key="5">
    <source>
        <dbReference type="EMBL" id="RDY27168.1"/>
    </source>
</evidence>
<organism evidence="5 6">
    <name type="scientific">Romboutsia weinsteinii</name>
    <dbReference type="NCBI Taxonomy" id="2020949"/>
    <lineage>
        <taxon>Bacteria</taxon>
        <taxon>Bacillati</taxon>
        <taxon>Bacillota</taxon>
        <taxon>Clostridia</taxon>
        <taxon>Peptostreptococcales</taxon>
        <taxon>Peptostreptococcaceae</taxon>
        <taxon>Romboutsia</taxon>
    </lineage>
</organism>
<evidence type="ECO:0000259" key="4">
    <source>
        <dbReference type="PROSITE" id="PS50932"/>
    </source>
</evidence>
<dbReference type="Pfam" id="PF13377">
    <property type="entry name" value="Peripla_BP_3"/>
    <property type="match status" value="1"/>
</dbReference>
<dbReference type="EMBL" id="NOJY02000015">
    <property type="protein sequence ID" value="RDY27168.1"/>
    <property type="molecule type" value="Genomic_DNA"/>
</dbReference>
<dbReference type="PANTHER" id="PTHR30146:SF109">
    <property type="entry name" value="HTH-TYPE TRANSCRIPTIONAL REGULATOR GALS"/>
    <property type="match status" value="1"/>
</dbReference>
<name>A0A371J3C3_9FIRM</name>
<dbReference type="InterPro" id="IPR046335">
    <property type="entry name" value="LacI/GalR-like_sensor"/>
</dbReference>
<dbReference type="InterPro" id="IPR028082">
    <property type="entry name" value="Peripla_BP_I"/>
</dbReference>
<dbReference type="SUPFAM" id="SSF47413">
    <property type="entry name" value="lambda repressor-like DNA-binding domains"/>
    <property type="match status" value="1"/>
</dbReference>
<dbReference type="OrthoDB" id="9788209at2"/>
<dbReference type="PROSITE" id="PS50932">
    <property type="entry name" value="HTH_LACI_2"/>
    <property type="match status" value="1"/>
</dbReference>
<dbReference type="SUPFAM" id="SSF53822">
    <property type="entry name" value="Periplasmic binding protein-like I"/>
    <property type="match status" value="1"/>
</dbReference>
<evidence type="ECO:0000256" key="2">
    <source>
        <dbReference type="ARBA" id="ARBA00023125"/>
    </source>
</evidence>
<dbReference type="Gene3D" id="3.40.50.2300">
    <property type="match status" value="2"/>
</dbReference>
<accession>A0A371J3C3</accession>
<dbReference type="InterPro" id="IPR000843">
    <property type="entry name" value="HTH_LacI"/>
</dbReference>
<dbReference type="SMART" id="SM00354">
    <property type="entry name" value="HTH_LACI"/>
    <property type="match status" value="1"/>
</dbReference>
<dbReference type="Gene3D" id="1.10.260.40">
    <property type="entry name" value="lambda repressor-like DNA-binding domains"/>
    <property type="match status" value="1"/>
</dbReference>
<evidence type="ECO:0000256" key="1">
    <source>
        <dbReference type="ARBA" id="ARBA00023015"/>
    </source>
</evidence>
<protein>
    <submittedName>
        <fullName evidence="5">LacI family transcriptional regulator</fullName>
    </submittedName>
</protein>
<reference evidence="5 6" key="1">
    <citation type="journal article" date="2017" name="Genome Announc.">
        <title>Draft Genome Sequence of Romboutsia weinsteinii sp. nov. Strain CCRI-19649(T) Isolated from Surface Water.</title>
        <authorList>
            <person name="Maheux A.F."/>
            <person name="Boudreau D.K."/>
            <person name="Berube E."/>
            <person name="Boissinot M."/>
            <person name="Cantin P."/>
            <person name="Raymond F."/>
            <person name="Corbeil J."/>
            <person name="Omar R.F."/>
            <person name="Bergeron M.G."/>
        </authorList>
    </citation>
    <scope>NUCLEOTIDE SEQUENCE [LARGE SCALE GENOMIC DNA]</scope>
    <source>
        <strain evidence="5 6">CCRI-19649</strain>
    </source>
</reference>
<sequence length="334" mass="37973">MKVTIKDVAEEAKVATSTVSRVLSNSPRISDETKKIVHEAIKKLNYKPNAIARSLANNKTRILGVVLPSEAQDLLTNPFFINAMKGMSMYAQSKNYYITYAFSNDQENEEEHIKEITHNNLVDGVVLLRAREYDESIRYLKEIKFPFVVIGRPENTDGVLWVDNDNFQAMYNVVNRLIKKGHEKIGMVGAIKDWSMSKDRLKGYKMALEINGIKYDEKLTRCQDEFTEENGYEASKELIKDNKITAVVTTDDLLAIGAIKAINEENMKNIAVVGFNNSQLGQYQSPTLTTVDINAEKLGYHATRLLIDNLEDDDSDNNRHYIVDTVFVERESFV</sequence>
<comment type="caution">
    <text evidence="5">The sequence shown here is derived from an EMBL/GenBank/DDBJ whole genome shotgun (WGS) entry which is preliminary data.</text>
</comment>
<gene>
    <name evidence="5" type="ORF">CHL78_010250</name>
</gene>
<keyword evidence="1" id="KW-0805">Transcription regulation</keyword>
<dbReference type="Pfam" id="PF00356">
    <property type="entry name" value="LacI"/>
    <property type="match status" value="1"/>
</dbReference>
<feature type="domain" description="HTH lacI-type" evidence="4">
    <location>
        <begin position="3"/>
        <end position="57"/>
    </location>
</feature>
<dbReference type="CDD" id="cd06294">
    <property type="entry name" value="PBP1_MalR-like"/>
    <property type="match status" value="1"/>
</dbReference>
<dbReference type="InterPro" id="IPR010982">
    <property type="entry name" value="Lambda_DNA-bd_dom_sf"/>
</dbReference>
<dbReference type="GO" id="GO:0003700">
    <property type="term" value="F:DNA-binding transcription factor activity"/>
    <property type="evidence" value="ECO:0007669"/>
    <property type="project" value="TreeGrafter"/>
</dbReference>
<dbReference type="RefSeq" id="WP_094367475.1">
    <property type="nucleotide sequence ID" value="NZ_NOJY02000015.1"/>
</dbReference>
<evidence type="ECO:0000256" key="3">
    <source>
        <dbReference type="ARBA" id="ARBA00023163"/>
    </source>
</evidence>
<keyword evidence="6" id="KW-1185">Reference proteome</keyword>
<proteinExistence type="predicted"/>
<dbReference type="GO" id="GO:0000976">
    <property type="term" value="F:transcription cis-regulatory region binding"/>
    <property type="evidence" value="ECO:0007669"/>
    <property type="project" value="TreeGrafter"/>
</dbReference>
<dbReference type="AlphaFoldDB" id="A0A371J3C3"/>